<dbReference type="RefSeq" id="WP_115478841.1">
    <property type="nucleotide sequence ID" value="NZ_QRBF01000005.1"/>
</dbReference>
<proteinExistence type="inferred from homology"/>
<feature type="chain" id="PRO_5016911639" description="Zinc resistance-associated protein" evidence="5">
    <location>
        <begin position="24"/>
        <end position="173"/>
    </location>
</feature>
<dbReference type="GO" id="GO:0051082">
    <property type="term" value="F:unfolded protein binding"/>
    <property type="evidence" value="ECO:0007669"/>
    <property type="project" value="TreeGrafter"/>
</dbReference>
<sequence>MRKTMTLSIILAAALGCSALALAGPGGQDFGGGPGFHGGHGHHGGGMMLLKGVNLTDAQKASIKQIVQQSFTQLKPQFEAVRQQRQAFEALSPSASGYQAAAASLAQAEANLTSARVTARAAVTAQIYNNVLTSTQQSQVTANKAAFEARKAQWQQFKASHPASSSTSSTPGQ</sequence>
<dbReference type="PANTHER" id="PTHR38102">
    <property type="entry name" value="PERIPLASMIC CHAPERONE SPY"/>
    <property type="match status" value="1"/>
</dbReference>
<dbReference type="Gene3D" id="1.20.120.1490">
    <property type="match status" value="1"/>
</dbReference>
<feature type="signal peptide" evidence="5">
    <location>
        <begin position="1"/>
        <end position="23"/>
    </location>
</feature>
<comment type="similarity">
    <text evidence="2">Belongs to the CpxP/Spy family.</text>
</comment>
<evidence type="ECO:0000256" key="3">
    <source>
        <dbReference type="ARBA" id="ARBA00022729"/>
    </source>
</evidence>
<accession>A0A370X364</accession>
<keyword evidence="3 5" id="KW-0732">Signal</keyword>
<keyword evidence="4" id="KW-0574">Periplasm</keyword>
<name>A0A370X364_9GAMM</name>
<protein>
    <recommendedName>
        <fullName evidence="8">Zinc resistance-associated protein</fullName>
    </recommendedName>
</protein>
<organism evidence="6 7">
    <name type="scientific">Dyella psychrodurans</name>
    <dbReference type="NCBI Taxonomy" id="1927960"/>
    <lineage>
        <taxon>Bacteria</taxon>
        <taxon>Pseudomonadati</taxon>
        <taxon>Pseudomonadota</taxon>
        <taxon>Gammaproteobacteria</taxon>
        <taxon>Lysobacterales</taxon>
        <taxon>Rhodanobacteraceae</taxon>
        <taxon>Dyella</taxon>
    </lineage>
</organism>
<dbReference type="EMBL" id="QRBF01000005">
    <property type="protein sequence ID" value="RDS82665.1"/>
    <property type="molecule type" value="Genomic_DNA"/>
</dbReference>
<reference evidence="6 7" key="1">
    <citation type="submission" date="2018-07" db="EMBL/GenBank/DDBJ databases">
        <title>Dyella monticola sp. nov. and Dyella psychrodurans sp. nov. isolated from monsoon evergreen broad-leaved forest soil of Dinghu Mountain, China.</title>
        <authorList>
            <person name="Gao Z."/>
            <person name="Qiu L."/>
        </authorList>
    </citation>
    <scope>NUCLEOTIDE SEQUENCE [LARGE SCALE GENOMIC DNA]</scope>
    <source>
        <strain evidence="6 7">4MSK11</strain>
    </source>
</reference>
<dbReference type="Pfam" id="PF07813">
    <property type="entry name" value="LTXXQ"/>
    <property type="match status" value="1"/>
</dbReference>
<keyword evidence="7" id="KW-1185">Reference proteome</keyword>
<evidence type="ECO:0008006" key="8">
    <source>
        <dbReference type="Google" id="ProtNLM"/>
    </source>
</evidence>
<comment type="subcellular location">
    <subcellularLocation>
        <location evidence="1">Periplasm</location>
    </subcellularLocation>
</comment>
<evidence type="ECO:0000256" key="1">
    <source>
        <dbReference type="ARBA" id="ARBA00004418"/>
    </source>
</evidence>
<dbReference type="Proteomes" id="UP000255334">
    <property type="component" value="Unassembled WGS sequence"/>
</dbReference>
<evidence type="ECO:0000313" key="6">
    <source>
        <dbReference type="EMBL" id="RDS82665.1"/>
    </source>
</evidence>
<dbReference type="InterPro" id="IPR012899">
    <property type="entry name" value="LTXXQ"/>
</dbReference>
<evidence type="ECO:0000256" key="5">
    <source>
        <dbReference type="SAM" id="SignalP"/>
    </source>
</evidence>
<dbReference type="OrthoDB" id="5958313at2"/>
<evidence type="ECO:0000313" key="7">
    <source>
        <dbReference type="Proteomes" id="UP000255334"/>
    </source>
</evidence>
<dbReference type="PROSITE" id="PS51257">
    <property type="entry name" value="PROKAR_LIPOPROTEIN"/>
    <property type="match status" value="1"/>
</dbReference>
<comment type="caution">
    <text evidence="6">The sequence shown here is derived from an EMBL/GenBank/DDBJ whole genome shotgun (WGS) entry which is preliminary data.</text>
</comment>
<gene>
    <name evidence="6" type="ORF">DWU99_14845</name>
</gene>
<dbReference type="InterPro" id="IPR052211">
    <property type="entry name" value="Cpx_auxiliary_protein"/>
</dbReference>
<evidence type="ECO:0000256" key="4">
    <source>
        <dbReference type="ARBA" id="ARBA00022764"/>
    </source>
</evidence>
<dbReference type="AlphaFoldDB" id="A0A370X364"/>
<dbReference type="PANTHER" id="PTHR38102:SF1">
    <property type="entry name" value="PERIPLASMIC CHAPERONE SPY"/>
    <property type="match status" value="1"/>
</dbReference>
<dbReference type="GO" id="GO:0030288">
    <property type="term" value="C:outer membrane-bounded periplasmic space"/>
    <property type="evidence" value="ECO:0007669"/>
    <property type="project" value="TreeGrafter"/>
</dbReference>
<evidence type="ECO:0000256" key="2">
    <source>
        <dbReference type="ARBA" id="ARBA00008441"/>
    </source>
</evidence>